<dbReference type="EMBL" id="MAUJ01000001">
    <property type="protein sequence ID" value="OCQ23850.1"/>
    <property type="molecule type" value="Genomic_DNA"/>
</dbReference>
<evidence type="ECO:0000313" key="2">
    <source>
        <dbReference type="EMBL" id="OCQ23850.1"/>
    </source>
</evidence>
<feature type="transmembrane region" description="Helical" evidence="1">
    <location>
        <begin position="33"/>
        <end position="54"/>
    </location>
</feature>
<accession>A0A1C0TWZ7</accession>
<keyword evidence="1" id="KW-0812">Transmembrane</keyword>
<feature type="transmembrane region" description="Helical" evidence="1">
    <location>
        <begin position="60"/>
        <end position="83"/>
    </location>
</feature>
<organism evidence="2 3">
    <name type="scientific">Pseudoalteromonas luteoviolacea</name>
    <dbReference type="NCBI Taxonomy" id="43657"/>
    <lineage>
        <taxon>Bacteria</taxon>
        <taxon>Pseudomonadati</taxon>
        <taxon>Pseudomonadota</taxon>
        <taxon>Gammaproteobacteria</taxon>
        <taxon>Alteromonadales</taxon>
        <taxon>Pseudoalteromonadaceae</taxon>
        <taxon>Pseudoalteromonas</taxon>
    </lineage>
</organism>
<name>A0A1C0TWZ7_9GAMM</name>
<keyword evidence="1" id="KW-0472">Membrane</keyword>
<dbReference type="Proteomes" id="UP000093366">
    <property type="component" value="Unassembled WGS sequence"/>
</dbReference>
<reference evidence="3" key="1">
    <citation type="submission" date="2016-07" db="EMBL/GenBank/DDBJ databases">
        <authorList>
            <person name="Florea S."/>
            <person name="Webb J.S."/>
            <person name="Jaromczyk J."/>
            <person name="Schardl C.L."/>
        </authorList>
    </citation>
    <scope>NUCLEOTIDE SEQUENCE [LARGE SCALE GENOMIC DNA]</scope>
    <source>
        <strain evidence="3">IPB1</strain>
    </source>
</reference>
<keyword evidence="1" id="KW-1133">Transmembrane helix</keyword>
<gene>
    <name evidence="2" type="ORF">A7985_07890</name>
</gene>
<dbReference type="AlphaFoldDB" id="A0A1C0TWZ7"/>
<sequence length="89" mass="9937">MSISEFNYIESALWFLIALGLFANAIIKGPSNVYYKVSLCASITFIAFGVSDIIEASTGAWWRPLSLLFFKAACVLTLLGCFIKYRKIK</sequence>
<comment type="caution">
    <text evidence="2">The sequence shown here is derived from an EMBL/GenBank/DDBJ whole genome shotgun (WGS) entry which is preliminary data.</text>
</comment>
<evidence type="ECO:0000256" key="1">
    <source>
        <dbReference type="SAM" id="Phobius"/>
    </source>
</evidence>
<evidence type="ECO:0000313" key="3">
    <source>
        <dbReference type="Proteomes" id="UP000093366"/>
    </source>
</evidence>
<feature type="transmembrane region" description="Helical" evidence="1">
    <location>
        <begin position="6"/>
        <end position="26"/>
    </location>
</feature>
<proteinExistence type="predicted"/>
<protein>
    <submittedName>
        <fullName evidence="2">Uncharacterized protein</fullName>
    </submittedName>
</protein>